<protein>
    <submittedName>
        <fullName evidence="2">Serine/threonine-protein kinase HipA</fullName>
    </submittedName>
</protein>
<dbReference type="GO" id="GO:0005829">
    <property type="term" value="C:cytosol"/>
    <property type="evidence" value="ECO:0007669"/>
    <property type="project" value="TreeGrafter"/>
</dbReference>
<dbReference type="GO" id="GO:0004674">
    <property type="term" value="F:protein serine/threonine kinase activity"/>
    <property type="evidence" value="ECO:0007669"/>
    <property type="project" value="TreeGrafter"/>
</dbReference>
<proteinExistence type="predicted"/>
<dbReference type="NCBIfam" id="TIGR03071">
    <property type="entry name" value="couple_hipA"/>
    <property type="match status" value="1"/>
</dbReference>
<evidence type="ECO:0000313" key="3">
    <source>
        <dbReference type="Proteomes" id="UP000243985"/>
    </source>
</evidence>
<dbReference type="Proteomes" id="UP000243985">
    <property type="component" value="Unassembled WGS sequence"/>
</dbReference>
<feature type="domain" description="HipA N-terminal subdomain 1" evidence="1">
    <location>
        <begin position="6"/>
        <end position="101"/>
    </location>
</feature>
<keyword evidence="2" id="KW-0808">Transferase</keyword>
<dbReference type="GeneID" id="84580456"/>
<dbReference type="InterPro" id="IPR052028">
    <property type="entry name" value="HipA_Ser/Thr_kinase"/>
</dbReference>
<dbReference type="Pfam" id="PF13657">
    <property type="entry name" value="Couple_hipA"/>
    <property type="match status" value="1"/>
</dbReference>
<gene>
    <name evidence="2" type="ORF">C8P65_104102</name>
</gene>
<sequence>MKQAVIYYKNQLAGLLTEDEEGYHFAYDEHYLAQPQAKPISLTLPLQTAPYHSSILFPFFDGLIPEGWLLQIATDNWKLDPRDRFALLLAMCKDCIGCVSVIPKTENNV</sequence>
<dbReference type="InterPro" id="IPR017508">
    <property type="entry name" value="HipA_N1"/>
</dbReference>
<dbReference type="PANTHER" id="PTHR37419:SF6">
    <property type="entry name" value="KINASE HI_0665-RELATED"/>
    <property type="match status" value="1"/>
</dbReference>
<comment type="caution">
    <text evidence="2">The sequence shown here is derived from an EMBL/GenBank/DDBJ whole genome shotgun (WGS) entry which is preliminary data.</text>
</comment>
<keyword evidence="2" id="KW-0418">Kinase</keyword>
<reference evidence="2 3" key="1">
    <citation type="submission" date="2018-04" db="EMBL/GenBank/DDBJ databases">
        <title>Genomic Encyclopedia of Archaeal and Bacterial Type Strains, Phase II (KMG-II): from individual species to whole genera.</title>
        <authorList>
            <person name="Goeker M."/>
        </authorList>
    </citation>
    <scope>NUCLEOTIDE SEQUENCE [LARGE SCALE GENOMIC DNA]</scope>
    <source>
        <strain evidence="2 3">DSM 22902</strain>
    </source>
</reference>
<organism evidence="2 3">
    <name type="scientific">Capnocytophaga leadbetteri</name>
    <dbReference type="NCBI Taxonomy" id="327575"/>
    <lineage>
        <taxon>Bacteria</taxon>
        <taxon>Pseudomonadati</taxon>
        <taxon>Bacteroidota</taxon>
        <taxon>Flavobacteriia</taxon>
        <taxon>Flavobacteriales</taxon>
        <taxon>Flavobacteriaceae</taxon>
        <taxon>Capnocytophaga</taxon>
    </lineage>
</organism>
<dbReference type="RefSeq" id="WP_107781914.1">
    <property type="nucleotide sequence ID" value="NZ_CAMURD010000120.1"/>
</dbReference>
<evidence type="ECO:0000313" key="2">
    <source>
        <dbReference type="EMBL" id="PTX07411.1"/>
    </source>
</evidence>
<accession>A0A2T5XVN0</accession>
<name>A0A2T5XVN0_9FLAO</name>
<dbReference type="EMBL" id="QBKG01000004">
    <property type="protein sequence ID" value="PTX07411.1"/>
    <property type="molecule type" value="Genomic_DNA"/>
</dbReference>
<dbReference type="AlphaFoldDB" id="A0A2T5XVN0"/>
<dbReference type="PANTHER" id="PTHR37419">
    <property type="entry name" value="SERINE/THREONINE-PROTEIN KINASE TOXIN HIPA"/>
    <property type="match status" value="1"/>
</dbReference>
<evidence type="ECO:0000259" key="1">
    <source>
        <dbReference type="Pfam" id="PF13657"/>
    </source>
</evidence>